<dbReference type="GO" id="GO:0045892">
    <property type="term" value="P:negative regulation of DNA-templated transcription"/>
    <property type="evidence" value="ECO:0007669"/>
    <property type="project" value="InterPro"/>
</dbReference>
<dbReference type="InterPro" id="IPR009057">
    <property type="entry name" value="Homeodomain-like_sf"/>
</dbReference>
<accession>A0A4R6K6C5</accession>
<feature type="DNA-binding region" description="H-T-H motif" evidence="4">
    <location>
        <begin position="52"/>
        <end position="71"/>
    </location>
</feature>
<evidence type="ECO:0000259" key="5">
    <source>
        <dbReference type="PROSITE" id="PS50977"/>
    </source>
</evidence>
<dbReference type="Pfam" id="PF02909">
    <property type="entry name" value="TetR_C_1"/>
    <property type="match status" value="1"/>
</dbReference>
<evidence type="ECO:0000256" key="3">
    <source>
        <dbReference type="ARBA" id="ARBA00023163"/>
    </source>
</evidence>
<dbReference type="PROSITE" id="PS50977">
    <property type="entry name" value="HTH_TETR_2"/>
    <property type="match status" value="1"/>
</dbReference>
<dbReference type="OrthoDB" id="329481at2"/>
<evidence type="ECO:0000313" key="7">
    <source>
        <dbReference type="Proteomes" id="UP000295388"/>
    </source>
</evidence>
<dbReference type="GO" id="GO:0000976">
    <property type="term" value="F:transcription cis-regulatory region binding"/>
    <property type="evidence" value="ECO:0007669"/>
    <property type="project" value="TreeGrafter"/>
</dbReference>
<dbReference type="SUPFAM" id="SSF46689">
    <property type="entry name" value="Homeodomain-like"/>
    <property type="match status" value="1"/>
</dbReference>
<keyword evidence="1" id="KW-0805">Transcription regulation</keyword>
<dbReference type="InterPro" id="IPR001647">
    <property type="entry name" value="HTH_TetR"/>
</dbReference>
<dbReference type="PANTHER" id="PTHR30055:SF151">
    <property type="entry name" value="TRANSCRIPTIONAL REGULATORY PROTEIN"/>
    <property type="match status" value="1"/>
</dbReference>
<keyword evidence="2 4" id="KW-0238">DNA-binding</keyword>
<dbReference type="Gene3D" id="1.10.357.10">
    <property type="entry name" value="Tetracycline Repressor, domain 2"/>
    <property type="match status" value="1"/>
</dbReference>
<keyword evidence="7" id="KW-1185">Reference proteome</keyword>
<dbReference type="Pfam" id="PF00440">
    <property type="entry name" value="TetR_N"/>
    <property type="match status" value="1"/>
</dbReference>
<organism evidence="6 7">
    <name type="scientific">Kribbella caucasensis</name>
    <dbReference type="NCBI Taxonomy" id="2512215"/>
    <lineage>
        <taxon>Bacteria</taxon>
        <taxon>Bacillati</taxon>
        <taxon>Actinomycetota</taxon>
        <taxon>Actinomycetes</taxon>
        <taxon>Propionibacteriales</taxon>
        <taxon>Kribbellaceae</taxon>
        <taxon>Kribbella</taxon>
    </lineage>
</organism>
<dbReference type="InterPro" id="IPR004111">
    <property type="entry name" value="Repressor_TetR_C"/>
</dbReference>
<dbReference type="InterPro" id="IPR036271">
    <property type="entry name" value="Tet_transcr_reg_TetR-rel_C_sf"/>
</dbReference>
<protein>
    <submittedName>
        <fullName evidence="6">TetR family transcriptional regulator</fullName>
    </submittedName>
</protein>
<dbReference type="SUPFAM" id="SSF48498">
    <property type="entry name" value="Tetracyclin repressor-like, C-terminal domain"/>
    <property type="match status" value="1"/>
</dbReference>
<name>A0A4R6K6C5_9ACTN</name>
<reference evidence="6 7" key="1">
    <citation type="submission" date="2019-03" db="EMBL/GenBank/DDBJ databases">
        <title>Genomic Encyclopedia of Type Strains, Phase III (KMG-III): the genomes of soil and plant-associated and newly described type strains.</title>
        <authorList>
            <person name="Whitman W."/>
        </authorList>
    </citation>
    <scope>NUCLEOTIDE SEQUENCE [LARGE SCALE GENOMIC DNA]</scope>
    <source>
        <strain evidence="6 7">VKM Ac-2527</strain>
    </source>
</reference>
<keyword evidence="3" id="KW-0804">Transcription</keyword>
<dbReference type="Gene3D" id="1.10.10.60">
    <property type="entry name" value="Homeodomain-like"/>
    <property type="match status" value="1"/>
</dbReference>
<gene>
    <name evidence="6" type="ORF">EV643_11440</name>
</gene>
<evidence type="ECO:0000313" key="6">
    <source>
        <dbReference type="EMBL" id="TDO44895.1"/>
    </source>
</evidence>
<feature type="domain" description="HTH tetR-type" evidence="5">
    <location>
        <begin position="29"/>
        <end position="89"/>
    </location>
</feature>
<proteinExistence type="predicted"/>
<dbReference type="InterPro" id="IPR050109">
    <property type="entry name" value="HTH-type_TetR-like_transc_reg"/>
</dbReference>
<dbReference type="GO" id="GO:0003700">
    <property type="term" value="F:DNA-binding transcription factor activity"/>
    <property type="evidence" value="ECO:0007669"/>
    <property type="project" value="TreeGrafter"/>
</dbReference>
<evidence type="ECO:0000256" key="2">
    <source>
        <dbReference type="ARBA" id="ARBA00023125"/>
    </source>
</evidence>
<dbReference type="AlphaFoldDB" id="A0A4R6K6C5"/>
<dbReference type="RefSeq" id="WP_133802852.1">
    <property type="nucleotide sequence ID" value="NZ_SNWQ01000014.1"/>
</dbReference>
<sequence length="249" mass="27462">MREDGVRLPPGLALSWGVYPVQRRGPKPALSVERIVATGIEFGDTQGFEAISLQKIAAHLGVTTNAMYRYVRSKEELLVLVRDAAWGPPPPLPGTGWRDDSAAWVRAQLDRYGERPWLLDMPIHGAPVTPNLLRWAEVMLQALDGTGLSHHDNLGCVLLLDGFVRAHASLMRQLAASDAEPVQSEDVGRFLVPRLAEGNYPMLTKLYTTAEYSDDVDEDGVDDDLEFGLTRILDGIQVLISLRPKNRGS</sequence>
<comment type="caution">
    <text evidence="6">The sequence shown here is derived from an EMBL/GenBank/DDBJ whole genome shotgun (WGS) entry which is preliminary data.</text>
</comment>
<evidence type="ECO:0000256" key="1">
    <source>
        <dbReference type="ARBA" id="ARBA00023015"/>
    </source>
</evidence>
<evidence type="ECO:0000256" key="4">
    <source>
        <dbReference type="PROSITE-ProRule" id="PRU00335"/>
    </source>
</evidence>
<dbReference type="EMBL" id="SNWQ01000014">
    <property type="protein sequence ID" value="TDO44895.1"/>
    <property type="molecule type" value="Genomic_DNA"/>
</dbReference>
<dbReference type="PANTHER" id="PTHR30055">
    <property type="entry name" value="HTH-TYPE TRANSCRIPTIONAL REGULATOR RUTR"/>
    <property type="match status" value="1"/>
</dbReference>
<dbReference type="Proteomes" id="UP000295388">
    <property type="component" value="Unassembled WGS sequence"/>
</dbReference>